<sequence>MLSEAQTCELTGLAPRTLQRKRLDGTGPRFAKLGRIVRYRRADVAAWIAANTHASTSAVTVAAQAAGSAA</sequence>
<dbReference type="Proteomes" id="UP000765160">
    <property type="component" value="Unassembled WGS sequence"/>
</dbReference>
<dbReference type="SUPFAM" id="SSF46955">
    <property type="entry name" value="Putative DNA-binding domain"/>
    <property type="match status" value="1"/>
</dbReference>
<dbReference type="Pfam" id="PF12728">
    <property type="entry name" value="HTH_17"/>
    <property type="match status" value="1"/>
</dbReference>
<protein>
    <submittedName>
        <fullName evidence="2">Helix-turn-helix domain-containing protein</fullName>
    </submittedName>
</protein>
<proteinExistence type="predicted"/>
<dbReference type="InterPro" id="IPR041657">
    <property type="entry name" value="HTH_17"/>
</dbReference>
<dbReference type="InterPro" id="IPR009061">
    <property type="entry name" value="DNA-bd_dom_put_sf"/>
</dbReference>
<gene>
    <name evidence="2" type="ORF">HB662_02585</name>
</gene>
<evidence type="ECO:0000313" key="2">
    <source>
        <dbReference type="EMBL" id="NKE43647.1"/>
    </source>
</evidence>
<keyword evidence="3" id="KW-1185">Reference proteome</keyword>
<organism evidence="2 3">
    <name type="scientific">Falsiroseomonas frigidaquae</name>
    <dbReference type="NCBI Taxonomy" id="487318"/>
    <lineage>
        <taxon>Bacteria</taxon>
        <taxon>Pseudomonadati</taxon>
        <taxon>Pseudomonadota</taxon>
        <taxon>Alphaproteobacteria</taxon>
        <taxon>Acetobacterales</taxon>
        <taxon>Roseomonadaceae</taxon>
        <taxon>Falsiroseomonas</taxon>
    </lineage>
</organism>
<name>A0ABX1EUC4_9PROT</name>
<feature type="domain" description="Helix-turn-helix" evidence="1">
    <location>
        <begin position="2"/>
        <end position="51"/>
    </location>
</feature>
<comment type="caution">
    <text evidence="2">The sequence shown here is derived from an EMBL/GenBank/DDBJ whole genome shotgun (WGS) entry which is preliminary data.</text>
</comment>
<dbReference type="EMBL" id="JAAVTX010000001">
    <property type="protein sequence ID" value="NKE43647.1"/>
    <property type="molecule type" value="Genomic_DNA"/>
</dbReference>
<evidence type="ECO:0000259" key="1">
    <source>
        <dbReference type="Pfam" id="PF12728"/>
    </source>
</evidence>
<reference evidence="2 3" key="1">
    <citation type="submission" date="2020-03" db="EMBL/GenBank/DDBJ databases">
        <title>Roseomonas selenitidurans sp. nov. isolated from soil.</title>
        <authorList>
            <person name="Liu H."/>
        </authorList>
    </citation>
    <scope>NUCLEOTIDE SEQUENCE [LARGE SCALE GENOMIC DNA]</scope>
    <source>
        <strain evidence="2 3">JCM 15073</strain>
    </source>
</reference>
<accession>A0ABX1EUC4</accession>
<evidence type="ECO:0000313" key="3">
    <source>
        <dbReference type="Proteomes" id="UP000765160"/>
    </source>
</evidence>